<reference evidence="3 4" key="1">
    <citation type="submission" date="2019-10" db="EMBL/GenBank/DDBJ databases">
        <title>Gluconobacter aidae sp. nov., a novel species of acetic acid bacteria isolated in Thailand.</title>
        <authorList>
            <person name="Yukphan P."/>
            <person name="Charoenyingcharoen P."/>
            <person name="Malimas S."/>
            <person name="Muramatsu Y."/>
            <person name="Nakagawa Y."/>
            <person name="Tanasupawat S."/>
            <person name="Yamada Y."/>
        </authorList>
    </citation>
    <scope>NUCLEOTIDE SEQUENCE [LARGE SCALE GENOMIC DNA]</scope>
    <source>
        <strain evidence="3 4">AC10</strain>
    </source>
</reference>
<evidence type="ECO:0000259" key="2">
    <source>
        <dbReference type="Pfam" id="PF05598"/>
    </source>
</evidence>
<dbReference type="GO" id="GO:0004803">
    <property type="term" value="F:transposase activity"/>
    <property type="evidence" value="ECO:0007669"/>
    <property type="project" value="InterPro"/>
</dbReference>
<dbReference type="EMBL" id="WIPH01000060">
    <property type="protein sequence ID" value="MQS00136.1"/>
    <property type="molecule type" value="Genomic_DNA"/>
</dbReference>
<feature type="domain" description="Transposase InsH N-terminal" evidence="2">
    <location>
        <begin position="15"/>
        <end position="111"/>
    </location>
</feature>
<dbReference type="Pfam" id="PF05598">
    <property type="entry name" value="DUF772"/>
    <property type="match status" value="1"/>
</dbReference>
<evidence type="ECO:0000259" key="1">
    <source>
        <dbReference type="Pfam" id="PF01609"/>
    </source>
</evidence>
<dbReference type="GO" id="GO:0003677">
    <property type="term" value="F:DNA binding"/>
    <property type="evidence" value="ECO:0007669"/>
    <property type="project" value="InterPro"/>
</dbReference>
<feature type="non-terminal residue" evidence="3">
    <location>
        <position position="1"/>
    </location>
</feature>
<evidence type="ECO:0000313" key="4">
    <source>
        <dbReference type="Proteomes" id="UP000432209"/>
    </source>
</evidence>
<proteinExistence type="predicted"/>
<accession>A0A7X1VQT9</accession>
<dbReference type="InterPro" id="IPR002559">
    <property type="entry name" value="Transposase_11"/>
</dbReference>
<dbReference type="InterPro" id="IPR008490">
    <property type="entry name" value="Transposase_InsH_N"/>
</dbReference>
<comment type="caution">
    <text evidence="3">The sequence shown here is derived from an EMBL/GenBank/DDBJ whole genome shotgun (WGS) entry which is preliminary data.</text>
</comment>
<organism evidence="3 4">
    <name type="scientific">Gluconobacter aidae</name>
    <dbReference type="NCBI Taxonomy" id="2662454"/>
    <lineage>
        <taxon>Bacteria</taxon>
        <taxon>Pseudomonadati</taxon>
        <taxon>Pseudomonadota</taxon>
        <taxon>Alphaproteobacteria</taxon>
        <taxon>Acetobacterales</taxon>
        <taxon>Acetobacteraceae</taxon>
        <taxon>Gluconobacter</taxon>
    </lineage>
</organism>
<dbReference type="PANTHER" id="PTHR35604">
    <property type="entry name" value="TRANSPOSASE INSH FOR INSERTION SEQUENCE ELEMENT IS5A-RELATED"/>
    <property type="match status" value="1"/>
</dbReference>
<keyword evidence="4" id="KW-1185">Reference proteome</keyword>
<name>A0A7X1VQT9_9PROT</name>
<dbReference type="AlphaFoldDB" id="A0A7X1VQT9"/>
<dbReference type="Pfam" id="PF01609">
    <property type="entry name" value="DDE_Tnp_1"/>
    <property type="match status" value="1"/>
</dbReference>
<sequence length="344" mass="39075">KQPGFFDVEERLARLSGLGDQLEAFSRTVDFEVFRPDLEQALAYSDGSKGGRPPFDPVLMFKILVIQTLNNLSDERTEYLINDRLSFMRFLGLGLSDRVPDAKTLWLFRERLTQAGAIEGLFNRFDTTLRSAGYLPMSGQILDATLVAAPKQRNTNAEKADLRAGRIPEDWQDKRAKLSHKDRHARWTLKFTKAKRQDDGTIPSTDLAIPFFGYKWKATDAAASDGARLREGLLDKTNTASSVWADTAYRSKANEDFMEKQGFVSKVQRKKPHLKPMPRHIQRSNAGKSVIRSRVEHVFADQKSQTGIFIWTVGITRATMRIGLANIVYNMRRFLFLERLNASA</sequence>
<dbReference type="Proteomes" id="UP000432209">
    <property type="component" value="Unassembled WGS sequence"/>
</dbReference>
<gene>
    <name evidence="3" type="ORF">GFJ39_13295</name>
</gene>
<feature type="domain" description="Transposase IS4-like" evidence="1">
    <location>
        <begin position="219"/>
        <end position="331"/>
    </location>
</feature>
<protein>
    <submittedName>
        <fullName evidence="3">Transposase</fullName>
    </submittedName>
</protein>
<dbReference type="RefSeq" id="WP_153431849.1">
    <property type="nucleotide sequence ID" value="NZ_WIPH01000060.1"/>
</dbReference>
<evidence type="ECO:0000313" key="3">
    <source>
        <dbReference type="EMBL" id="MQS00136.1"/>
    </source>
</evidence>
<dbReference type="GO" id="GO:0006313">
    <property type="term" value="P:DNA transposition"/>
    <property type="evidence" value="ECO:0007669"/>
    <property type="project" value="InterPro"/>
</dbReference>
<dbReference type="PANTHER" id="PTHR35604:SF2">
    <property type="entry name" value="TRANSPOSASE INSH FOR INSERTION SEQUENCE ELEMENT IS5A-RELATED"/>
    <property type="match status" value="1"/>
</dbReference>